<dbReference type="Proteomes" id="UP001162131">
    <property type="component" value="Unassembled WGS sequence"/>
</dbReference>
<gene>
    <name evidence="1" type="ORF">BSTOLATCC_MIC11409</name>
</gene>
<evidence type="ECO:0000313" key="1">
    <source>
        <dbReference type="EMBL" id="CAG9314402.1"/>
    </source>
</evidence>
<protein>
    <submittedName>
        <fullName evidence="1">Uncharacterized protein</fullName>
    </submittedName>
</protein>
<dbReference type="EMBL" id="CAJZBQ010000012">
    <property type="protein sequence ID" value="CAG9314402.1"/>
    <property type="molecule type" value="Genomic_DNA"/>
</dbReference>
<proteinExistence type="predicted"/>
<comment type="caution">
    <text evidence="1">The sequence shown here is derived from an EMBL/GenBank/DDBJ whole genome shotgun (WGS) entry which is preliminary data.</text>
</comment>
<name>A0AAU9IIY7_9CILI</name>
<dbReference type="AlphaFoldDB" id="A0AAU9IIY7"/>
<accession>A0AAU9IIY7</accession>
<evidence type="ECO:0000313" key="2">
    <source>
        <dbReference type="Proteomes" id="UP001162131"/>
    </source>
</evidence>
<sequence>MVSYDISQDCYKDIWNLELNFYSSKAIFSIDNRVIVIEASDFTFRSGINDLTVWEKVNTNNLIGSPLCSHVIRFKSNVYFIKGENQLVEFNLKTNSLKEIEVRKECIIQ</sequence>
<keyword evidence="2" id="KW-1185">Reference proteome</keyword>
<reference evidence="1" key="1">
    <citation type="submission" date="2021-09" db="EMBL/GenBank/DDBJ databases">
        <authorList>
            <consortium name="AG Swart"/>
            <person name="Singh M."/>
            <person name="Singh A."/>
            <person name="Seah K."/>
            <person name="Emmerich C."/>
        </authorList>
    </citation>
    <scope>NUCLEOTIDE SEQUENCE</scope>
    <source>
        <strain evidence="1">ATCC30299</strain>
    </source>
</reference>
<organism evidence="1 2">
    <name type="scientific">Blepharisma stoltei</name>
    <dbReference type="NCBI Taxonomy" id="1481888"/>
    <lineage>
        <taxon>Eukaryota</taxon>
        <taxon>Sar</taxon>
        <taxon>Alveolata</taxon>
        <taxon>Ciliophora</taxon>
        <taxon>Postciliodesmatophora</taxon>
        <taxon>Heterotrichea</taxon>
        <taxon>Heterotrichida</taxon>
        <taxon>Blepharismidae</taxon>
        <taxon>Blepharisma</taxon>
    </lineage>
</organism>